<gene>
    <name evidence="1" type="ordered locus">MTR_5g089810</name>
</gene>
<dbReference type="Proteomes" id="UP000002051">
    <property type="component" value="Chromosome 5"/>
</dbReference>
<sequence length="79" mass="8699">MCGTNHKVKIVFGHCCGGMTCGWAEVGPVVVVHHNQKKMEKPLLSCISRLVYVISLSLLKLLEPNATSPSQSHDCVFYK</sequence>
<dbReference type="EnsemblPlants" id="AET00233">
    <property type="protein sequence ID" value="AET00233"/>
    <property type="gene ID" value="MTR_5g089810"/>
</dbReference>
<keyword evidence="1" id="KW-0472">Membrane</keyword>
<reference evidence="1 3" key="2">
    <citation type="journal article" date="2014" name="BMC Genomics">
        <title>An improved genome release (version Mt4.0) for the model legume Medicago truncatula.</title>
        <authorList>
            <person name="Tang H."/>
            <person name="Krishnakumar V."/>
            <person name="Bidwell S."/>
            <person name="Rosen B."/>
            <person name="Chan A."/>
            <person name="Zhou S."/>
            <person name="Gentzbittel L."/>
            <person name="Childs K.L."/>
            <person name="Yandell M."/>
            <person name="Gundlach H."/>
            <person name="Mayer K.F."/>
            <person name="Schwartz D.C."/>
            <person name="Town C.D."/>
        </authorList>
    </citation>
    <scope>GENOME REANNOTATION</scope>
    <source>
        <strain evidence="2 3">cv. Jemalong A17</strain>
    </source>
</reference>
<evidence type="ECO:0000313" key="2">
    <source>
        <dbReference type="EnsemblPlants" id="AET00233"/>
    </source>
</evidence>
<dbReference type="PaxDb" id="3880-AET00233"/>
<dbReference type="AlphaFoldDB" id="G7K361"/>
<evidence type="ECO:0000313" key="1">
    <source>
        <dbReference type="EMBL" id="AET00233.1"/>
    </source>
</evidence>
<accession>G7K361</accession>
<protein>
    <submittedName>
        <fullName evidence="1">Transmembrane protein, putative</fullName>
    </submittedName>
</protein>
<name>G7K361_MEDTR</name>
<keyword evidence="3" id="KW-1185">Reference proteome</keyword>
<keyword evidence="1" id="KW-0812">Transmembrane</keyword>
<dbReference type="EMBL" id="CM001221">
    <property type="protein sequence ID" value="AET00233.1"/>
    <property type="molecule type" value="Genomic_DNA"/>
</dbReference>
<evidence type="ECO:0000313" key="3">
    <source>
        <dbReference type="Proteomes" id="UP000002051"/>
    </source>
</evidence>
<reference evidence="1 3" key="1">
    <citation type="journal article" date="2011" name="Nature">
        <title>The Medicago genome provides insight into the evolution of rhizobial symbioses.</title>
        <authorList>
            <person name="Young N.D."/>
            <person name="Debelle F."/>
            <person name="Oldroyd G.E."/>
            <person name="Geurts R."/>
            <person name="Cannon S.B."/>
            <person name="Udvardi M.K."/>
            <person name="Benedito V.A."/>
            <person name="Mayer K.F."/>
            <person name="Gouzy J."/>
            <person name="Schoof H."/>
            <person name="Van de Peer Y."/>
            <person name="Proost S."/>
            <person name="Cook D.R."/>
            <person name="Meyers B.C."/>
            <person name="Spannagl M."/>
            <person name="Cheung F."/>
            <person name="De Mita S."/>
            <person name="Krishnakumar V."/>
            <person name="Gundlach H."/>
            <person name="Zhou S."/>
            <person name="Mudge J."/>
            <person name="Bharti A.K."/>
            <person name="Murray J.D."/>
            <person name="Naoumkina M.A."/>
            <person name="Rosen B."/>
            <person name="Silverstein K.A."/>
            <person name="Tang H."/>
            <person name="Rombauts S."/>
            <person name="Zhao P.X."/>
            <person name="Zhou P."/>
            <person name="Barbe V."/>
            <person name="Bardou P."/>
            <person name="Bechner M."/>
            <person name="Bellec A."/>
            <person name="Berger A."/>
            <person name="Berges H."/>
            <person name="Bidwell S."/>
            <person name="Bisseling T."/>
            <person name="Choisne N."/>
            <person name="Couloux A."/>
            <person name="Denny R."/>
            <person name="Deshpande S."/>
            <person name="Dai X."/>
            <person name="Doyle J.J."/>
            <person name="Dudez A.M."/>
            <person name="Farmer A.D."/>
            <person name="Fouteau S."/>
            <person name="Franken C."/>
            <person name="Gibelin C."/>
            <person name="Gish J."/>
            <person name="Goldstein S."/>
            <person name="Gonzalez A.J."/>
            <person name="Green P.J."/>
            <person name="Hallab A."/>
            <person name="Hartog M."/>
            <person name="Hua A."/>
            <person name="Humphray S.J."/>
            <person name="Jeong D.H."/>
            <person name="Jing Y."/>
            <person name="Jocker A."/>
            <person name="Kenton S.M."/>
            <person name="Kim D.J."/>
            <person name="Klee K."/>
            <person name="Lai H."/>
            <person name="Lang C."/>
            <person name="Lin S."/>
            <person name="Macmil S.L."/>
            <person name="Magdelenat G."/>
            <person name="Matthews L."/>
            <person name="McCorrison J."/>
            <person name="Monaghan E.L."/>
            <person name="Mun J.H."/>
            <person name="Najar F.Z."/>
            <person name="Nicholson C."/>
            <person name="Noirot C."/>
            <person name="O'Bleness M."/>
            <person name="Paule C.R."/>
            <person name="Poulain J."/>
            <person name="Prion F."/>
            <person name="Qin B."/>
            <person name="Qu C."/>
            <person name="Retzel E.F."/>
            <person name="Riddle C."/>
            <person name="Sallet E."/>
            <person name="Samain S."/>
            <person name="Samson N."/>
            <person name="Sanders I."/>
            <person name="Saurat O."/>
            <person name="Scarpelli C."/>
            <person name="Schiex T."/>
            <person name="Segurens B."/>
            <person name="Severin A.J."/>
            <person name="Sherrier D.J."/>
            <person name="Shi R."/>
            <person name="Sims S."/>
            <person name="Singer S.R."/>
            <person name="Sinharoy S."/>
            <person name="Sterck L."/>
            <person name="Viollet A."/>
            <person name="Wang B.B."/>
            <person name="Wang K."/>
            <person name="Wang M."/>
            <person name="Wang X."/>
            <person name="Warfsmann J."/>
            <person name="Weissenbach J."/>
            <person name="White D.D."/>
            <person name="White J.D."/>
            <person name="Wiley G.B."/>
            <person name="Wincker P."/>
            <person name="Xing Y."/>
            <person name="Yang L."/>
            <person name="Yao Z."/>
            <person name="Ying F."/>
            <person name="Zhai J."/>
            <person name="Zhou L."/>
            <person name="Zuber A."/>
            <person name="Denarie J."/>
            <person name="Dixon R.A."/>
            <person name="May G.D."/>
            <person name="Schwartz D.C."/>
            <person name="Rogers J."/>
            <person name="Quetier F."/>
            <person name="Town C.D."/>
            <person name="Roe B.A."/>
        </authorList>
    </citation>
    <scope>NUCLEOTIDE SEQUENCE [LARGE SCALE GENOMIC DNA]</scope>
    <source>
        <strain evidence="1">A17</strain>
        <strain evidence="2 3">cv. Jemalong A17</strain>
    </source>
</reference>
<proteinExistence type="predicted"/>
<reference evidence="2" key="3">
    <citation type="submission" date="2015-04" db="UniProtKB">
        <authorList>
            <consortium name="EnsemblPlants"/>
        </authorList>
    </citation>
    <scope>IDENTIFICATION</scope>
    <source>
        <strain evidence="2">cv. Jemalong A17</strain>
    </source>
</reference>
<dbReference type="HOGENOM" id="CLU_2609677_0_0_1"/>
<organism evidence="1 3">
    <name type="scientific">Medicago truncatula</name>
    <name type="common">Barrel medic</name>
    <name type="synonym">Medicago tribuloides</name>
    <dbReference type="NCBI Taxonomy" id="3880"/>
    <lineage>
        <taxon>Eukaryota</taxon>
        <taxon>Viridiplantae</taxon>
        <taxon>Streptophyta</taxon>
        <taxon>Embryophyta</taxon>
        <taxon>Tracheophyta</taxon>
        <taxon>Spermatophyta</taxon>
        <taxon>Magnoliopsida</taxon>
        <taxon>eudicotyledons</taxon>
        <taxon>Gunneridae</taxon>
        <taxon>Pentapetalae</taxon>
        <taxon>rosids</taxon>
        <taxon>fabids</taxon>
        <taxon>Fabales</taxon>
        <taxon>Fabaceae</taxon>
        <taxon>Papilionoideae</taxon>
        <taxon>50 kb inversion clade</taxon>
        <taxon>NPAAA clade</taxon>
        <taxon>Hologalegina</taxon>
        <taxon>IRL clade</taxon>
        <taxon>Trifolieae</taxon>
        <taxon>Medicago</taxon>
    </lineage>
</organism>